<keyword evidence="10" id="KW-1185">Reference proteome</keyword>
<dbReference type="InterPro" id="IPR001021">
    <property type="entry name" value="Ribosomal_bL25_long"/>
</dbReference>
<dbReference type="Gene3D" id="2.170.120.20">
    <property type="entry name" value="Ribosomal protein L25, beta domain"/>
    <property type="match status" value="1"/>
</dbReference>
<evidence type="ECO:0000259" key="7">
    <source>
        <dbReference type="Pfam" id="PF01386"/>
    </source>
</evidence>
<dbReference type="InterPro" id="IPR020057">
    <property type="entry name" value="Ribosomal_bL25_b-dom"/>
</dbReference>
<protein>
    <recommendedName>
        <fullName evidence="5">Large ribosomal subunit protein bL25</fullName>
    </recommendedName>
    <alternativeName>
        <fullName evidence="5">General stress protein CTC</fullName>
    </alternativeName>
</protein>
<evidence type="ECO:0000256" key="5">
    <source>
        <dbReference type="HAMAP-Rule" id="MF_01334"/>
    </source>
</evidence>
<dbReference type="HAMAP" id="MF_01334">
    <property type="entry name" value="Ribosomal_bL25_CTC"/>
    <property type="match status" value="1"/>
</dbReference>
<accession>A0A5M8Q5A4</accession>
<dbReference type="Proteomes" id="UP000323221">
    <property type="component" value="Unassembled WGS sequence"/>
</dbReference>
<sequence>MSTDDNKLSSEIRSSFGKGAARKLRAAGKVPAVLYGHGTEPQHLTFDAHDVFMLVRRSNAVLDLQIEGSSQLALVKDIQRNPVLQGVQAIEHLDLVIVQRGEKVTVDVPVHLEGESAPGTITNFESTSISIEVEALHIPDSITVSIEGLEEGAHVLAGQVELPKGATLLTDPGALVVGIIVPAAPVLEDEDAAPAEGETAEAEGEGESEESTEGESAE</sequence>
<comment type="subunit">
    <text evidence="5">Part of the 50S ribosomal subunit; part of the 5S rRNA/L5/L18/L25 subcomplex. Contacts the 5S rRNA. Binds to the 5S rRNA independently of L5 and L18.</text>
</comment>
<dbReference type="InterPro" id="IPR020930">
    <property type="entry name" value="Ribosomal_uL5_bac-type"/>
</dbReference>
<dbReference type="GO" id="GO:0006412">
    <property type="term" value="P:translation"/>
    <property type="evidence" value="ECO:0007669"/>
    <property type="project" value="UniProtKB-UniRule"/>
</dbReference>
<dbReference type="PANTHER" id="PTHR33284:SF1">
    <property type="entry name" value="RIBOSOMAL PROTEIN L25_GLN-TRNA SYNTHETASE, ANTI-CODON-BINDING DOMAIN-CONTAINING PROTEIN"/>
    <property type="match status" value="1"/>
</dbReference>
<dbReference type="AlphaFoldDB" id="A0A5M8Q5A4"/>
<dbReference type="RefSeq" id="WP_146357997.1">
    <property type="nucleotide sequence ID" value="NZ_VOIR01000018.1"/>
</dbReference>
<evidence type="ECO:0000256" key="3">
    <source>
        <dbReference type="ARBA" id="ARBA00022980"/>
    </source>
</evidence>
<dbReference type="EMBL" id="VOIR01000018">
    <property type="protein sequence ID" value="KAA6430533.1"/>
    <property type="molecule type" value="Genomic_DNA"/>
</dbReference>
<evidence type="ECO:0000256" key="6">
    <source>
        <dbReference type="SAM" id="MobiDB-lite"/>
    </source>
</evidence>
<dbReference type="InterPro" id="IPR011035">
    <property type="entry name" value="Ribosomal_bL25/Gln-tRNA_synth"/>
</dbReference>
<keyword evidence="4 5" id="KW-0687">Ribonucleoprotein</keyword>
<dbReference type="SUPFAM" id="SSF50715">
    <property type="entry name" value="Ribosomal protein L25-like"/>
    <property type="match status" value="1"/>
</dbReference>
<evidence type="ECO:0000256" key="2">
    <source>
        <dbReference type="ARBA" id="ARBA00022884"/>
    </source>
</evidence>
<evidence type="ECO:0000259" key="8">
    <source>
        <dbReference type="Pfam" id="PF14693"/>
    </source>
</evidence>
<dbReference type="PANTHER" id="PTHR33284">
    <property type="entry name" value="RIBOSOMAL PROTEIN L25/GLN-TRNA SYNTHETASE, ANTI-CODON-BINDING DOMAIN-CONTAINING PROTEIN"/>
    <property type="match status" value="1"/>
</dbReference>
<feature type="region of interest" description="Disordered" evidence="6">
    <location>
        <begin position="187"/>
        <end position="218"/>
    </location>
</feature>
<dbReference type="GO" id="GO:0008097">
    <property type="term" value="F:5S rRNA binding"/>
    <property type="evidence" value="ECO:0007669"/>
    <property type="project" value="InterPro"/>
</dbReference>
<feature type="domain" description="Large ribosomal subunit protein bL25 L25" evidence="7">
    <location>
        <begin position="9"/>
        <end position="94"/>
    </location>
</feature>
<dbReference type="OrthoDB" id="5242980at2"/>
<evidence type="ECO:0000313" key="10">
    <source>
        <dbReference type="Proteomes" id="UP000323221"/>
    </source>
</evidence>
<feature type="domain" description="Large ribosomal subunit protein bL25 beta" evidence="8">
    <location>
        <begin position="103"/>
        <end position="182"/>
    </location>
</feature>
<dbReference type="NCBIfam" id="NF004131">
    <property type="entry name" value="PRK05618.2-1"/>
    <property type="match status" value="1"/>
</dbReference>
<comment type="similarity">
    <text evidence="5">Belongs to the bacterial ribosomal protein bL25 family. CTC subfamily.</text>
</comment>
<keyword evidence="3 5" id="KW-0689">Ribosomal protein</keyword>
<gene>
    <name evidence="5" type="primary">rplY</name>
    <name evidence="5" type="synonym">ctc</name>
    <name evidence="9" type="ORF">FQ330_12465</name>
</gene>
<evidence type="ECO:0000313" key="9">
    <source>
        <dbReference type="EMBL" id="KAA6430533.1"/>
    </source>
</evidence>
<comment type="caution">
    <text evidence="9">The sequence shown here is derived from an EMBL/GenBank/DDBJ whole genome shotgun (WGS) entry which is preliminary data.</text>
</comment>
<dbReference type="Pfam" id="PF14693">
    <property type="entry name" value="Ribosomal_TL5_C"/>
    <property type="match status" value="1"/>
</dbReference>
<dbReference type="GO" id="GO:0003735">
    <property type="term" value="F:structural constituent of ribosome"/>
    <property type="evidence" value="ECO:0007669"/>
    <property type="project" value="InterPro"/>
</dbReference>
<keyword evidence="2 5" id="KW-0694">RNA-binding</keyword>
<dbReference type="InterPro" id="IPR037121">
    <property type="entry name" value="Ribosomal_bL25_C"/>
</dbReference>
<dbReference type="Gene3D" id="2.40.240.10">
    <property type="entry name" value="Ribosomal Protein L25, Chain P"/>
    <property type="match status" value="1"/>
</dbReference>
<proteinExistence type="inferred from homology"/>
<organism evidence="9 10">
    <name type="scientific">Agrococcus sediminis</name>
    <dbReference type="NCBI Taxonomy" id="2599924"/>
    <lineage>
        <taxon>Bacteria</taxon>
        <taxon>Bacillati</taxon>
        <taxon>Actinomycetota</taxon>
        <taxon>Actinomycetes</taxon>
        <taxon>Micrococcales</taxon>
        <taxon>Microbacteriaceae</taxon>
        <taxon>Agrococcus</taxon>
    </lineage>
</organism>
<dbReference type="InterPro" id="IPR029751">
    <property type="entry name" value="Ribosomal_L25_dom"/>
</dbReference>
<keyword evidence="1 5" id="KW-0699">rRNA-binding</keyword>
<dbReference type="CDD" id="cd00495">
    <property type="entry name" value="Ribosomal_L25_TL5_CTC"/>
    <property type="match status" value="1"/>
</dbReference>
<name>A0A5M8Q5A4_9MICO</name>
<evidence type="ECO:0000256" key="4">
    <source>
        <dbReference type="ARBA" id="ARBA00023274"/>
    </source>
</evidence>
<reference evidence="9 10" key="1">
    <citation type="submission" date="2019-08" db="EMBL/GenBank/DDBJ databases">
        <title>Agrococcus lahaulensis sp. nov., isolated from a cold desert of the Indian Himalayas.</title>
        <authorList>
            <person name="Qu J.H."/>
        </authorList>
    </citation>
    <scope>NUCLEOTIDE SEQUENCE [LARGE SCALE GENOMIC DNA]</scope>
    <source>
        <strain evidence="9 10">NS18</strain>
    </source>
</reference>
<dbReference type="GO" id="GO:0022625">
    <property type="term" value="C:cytosolic large ribosomal subunit"/>
    <property type="evidence" value="ECO:0007669"/>
    <property type="project" value="TreeGrafter"/>
</dbReference>
<comment type="function">
    <text evidence="5">This is one of the proteins that binds to the 5S RNA in the ribosome where it forms part of the central protuberance.</text>
</comment>
<evidence type="ECO:0000256" key="1">
    <source>
        <dbReference type="ARBA" id="ARBA00022730"/>
    </source>
</evidence>
<dbReference type="NCBIfam" id="TIGR00731">
    <property type="entry name" value="bL25_bact_ctc"/>
    <property type="match status" value="1"/>
</dbReference>
<dbReference type="InterPro" id="IPR020056">
    <property type="entry name" value="Rbsml_bL25/Gln-tRNA_synth_N"/>
</dbReference>
<dbReference type="Pfam" id="PF01386">
    <property type="entry name" value="Ribosomal_L25p"/>
    <property type="match status" value="1"/>
</dbReference>